<name>F8N9W4_9BACT</name>
<keyword evidence="1" id="KW-0472">Membrane</keyword>
<dbReference type="PIRSF" id="PIRSF018266">
    <property type="entry name" value="FecR"/>
    <property type="match status" value="1"/>
</dbReference>
<dbReference type="AlphaFoldDB" id="F8N9W4"/>
<evidence type="ECO:0000256" key="1">
    <source>
        <dbReference type="SAM" id="Phobius"/>
    </source>
</evidence>
<evidence type="ECO:0000259" key="2">
    <source>
        <dbReference type="Pfam" id="PF04773"/>
    </source>
</evidence>
<keyword evidence="5" id="KW-1185">Reference proteome</keyword>
<keyword evidence="1" id="KW-1133">Transmembrane helix</keyword>
<dbReference type="InterPro" id="IPR006860">
    <property type="entry name" value="FecR"/>
</dbReference>
<dbReference type="PANTHER" id="PTHR30273:SF2">
    <property type="entry name" value="PROTEIN FECR"/>
    <property type="match status" value="1"/>
</dbReference>
<dbReference type="Gene3D" id="2.60.120.1440">
    <property type="match status" value="1"/>
</dbReference>
<dbReference type="Pfam" id="PF16344">
    <property type="entry name" value="FecR_C"/>
    <property type="match status" value="1"/>
</dbReference>
<sequence>MEKRIEDLYQQYLLGQLSREDFKELQQEVTHTTDDELWNLMCEDFSLSSEFTEMSHETQQRILHGLQSKIRKEQHRKFVHKLLRYASVIAVVVSLLGGGYWGLKSLSRSAPVYTYVNVKAGSKSVITLPDGTHVSLNGNSQLRYNVEPGEHREVVLMKGEAYFDVTKDASCPFRVHVNDMQIEVLGTKFNVKCHSGEVETALFSGAVRLSAKGLPQSYRLSPGRKSIYQSAAHSMEICDNDNGCDGRWKDGYLAFNSKPLNEVLQEIENWYGVSIQLRNKKLADDLLTGAFYHETLESVLYSLSLQYKFKYSVSHGNVVIE</sequence>
<feature type="transmembrane region" description="Helical" evidence="1">
    <location>
        <begin position="82"/>
        <end position="103"/>
    </location>
</feature>
<reference evidence="5" key="1">
    <citation type="journal article" date="2011" name="Stand. Genomic Sci.">
        <title>Non-contiguous finished genome sequence of the opportunistic oral pathogen Prevotella multisaccharivorax type strain (PPPA20).</title>
        <authorList>
            <person name="Pati A."/>
            <person name="Gronow S."/>
            <person name="Lu M."/>
            <person name="Lapidus A."/>
            <person name="Nolan M."/>
            <person name="Lucas S."/>
            <person name="Hammon N."/>
            <person name="Deshpande S."/>
            <person name="Cheng J.F."/>
            <person name="Tapia R."/>
            <person name="Han C."/>
            <person name="Goodwin L."/>
            <person name="Pitluck S."/>
            <person name="Liolios K."/>
            <person name="Pagani I."/>
            <person name="Mavromatis K."/>
            <person name="Mikhailova N."/>
            <person name="Huntemann M."/>
            <person name="Chen A."/>
            <person name="Palaniappan K."/>
            <person name="Land M."/>
            <person name="Hauser L."/>
            <person name="Detter J.C."/>
            <person name="Brambilla E.M."/>
            <person name="Rohde M."/>
            <person name="Goker M."/>
            <person name="Woyke T."/>
            <person name="Bristow J."/>
            <person name="Eisen J.A."/>
            <person name="Markowitz V."/>
            <person name="Hugenholtz P."/>
            <person name="Kyrpides N.C."/>
            <person name="Klenk H.P."/>
            <person name="Ivanova N."/>
        </authorList>
    </citation>
    <scope>NUCLEOTIDE SEQUENCE [LARGE SCALE GENOMIC DNA]</scope>
    <source>
        <strain evidence="5">DSM 17128</strain>
    </source>
</reference>
<organism evidence="4 5">
    <name type="scientific">Hallella multisaccharivorax DSM 17128</name>
    <dbReference type="NCBI Taxonomy" id="688246"/>
    <lineage>
        <taxon>Bacteria</taxon>
        <taxon>Pseudomonadati</taxon>
        <taxon>Bacteroidota</taxon>
        <taxon>Bacteroidia</taxon>
        <taxon>Bacteroidales</taxon>
        <taxon>Prevotellaceae</taxon>
        <taxon>Hallella</taxon>
    </lineage>
</organism>
<dbReference type="InterPro" id="IPR032508">
    <property type="entry name" value="FecR_C"/>
</dbReference>
<dbReference type="Proteomes" id="UP000002772">
    <property type="component" value="Unassembled WGS sequence"/>
</dbReference>
<evidence type="ECO:0000313" key="5">
    <source>
        <dbReference type="Proteomes" id="UP000002772"/>
    </source>
</evidence>
<evidence type="ECO:0000313" key="4">
    <source>
        <dbReference type="EMBL" id="EGN57781.1"/>
    </source>
</evidence>
<gene>
    <name evidence="4" type="ORF">Premu_2405</name>
</gene>
<dbReference type="RefSeq" id="WP_007575576.1">
    <property type="nucleotide sequence ID" value="NZ_BPTS01000002.1"/>
</dbReference>
<evidence type="ECO:0000259" key="3">
    <source>
        <dbReference type="Pfam" id="PF16344"/>
    </source>
</evidence>
<dbReference type="eggNOG" id="COG3712">
    <property type="taxonomic scope" value="Bacteria"/>
</dbReference>
<dbReference type="PANTHER" id="PTHR30273">
    <property type="entry name" value="PERIPLASMIC SIGNAL SENSOR AND SIGMA FACTOR ACTIVATOR FECR-RELATED"/>
    <property type="match status" value="1"/>
</dbReference>
<dbReference type="InterPro" id="IPR012373">
    <property type="entry name" value="Ferrdict_sens_TM"/>
</dbReference>
<dbReference type="Pfam" id="PF04773">
    <property type="entry name" value="FecR"/>
    <property type="match status" value="1"/>
</dbReference>
<dbReference type="OrthoDB" id="1115929at2"/>
<feature type="domain" description="Protein FecR C-terminal" evidence="3">
    <location>
        <begin position="252"/>
        <end position="320"/>
    </location>
</feature>
<accession>F8N9W4</accession>
<dbReference type="EMBL" id="GL945017">
    <property type="protein sequence ID" value="EGN57781.1"/>
    <property type="molecule type" value="Genomic_DNA"/>
</dbReference>
<protein>
    <submittedName>
        <fullName evidence="4">Anti-FecI sigma factor, FecR</fullName>
    </submittedName>
</protein>
<keyword evidence="1" id="KW-0812">Transmembrane</keyword>
<dbReference type="HOGENOM" id="CLU_050192_2_3_10"/>
<proteinExistence type="predicted"/>
<dbReference type="STRING" id="688246.Premu_2405"/>
<feature type="domain" description="FecR protein" evidence="2">
    <location>
        <begin position="116"/>
        <end position="208"/>
    </location>
</feature>
<dbReference type="Gene3D" id="3.55.50.30">
    <property type="match status" value="1"/>
</dbReference>
<dbReference type="GO" id="GO:0016989">
    <property type="term" value="F:sigma factor antagonist activity"/>
    <property type="evidence" value="ECO:0007669"/>
    <property type="project" value="TreeGrafter"/>
</dbReference>